<reference evidence="1 2" key="1">
    <citation type="journal article" date="2019" name="Int. J. Syst. Evol. Microbiol.">
        <title>The Global Catalogue of Microorganisms (GCM) 10K type strain sequencing project: providing services to taxonomists for standard genome sequencing and annotation.</title>
        <authorList>
            <consortium name="The Broad Institute Genomics Platform"/>
            <consortium name="The Broad Institute Genome Sequencing Center for Infectious Disease"/>
            <person name="Wu L."/>
            <person name="Ma J."/>
        </authorList>
    </citation>
    <scope>NUCLEOTIDE SEQUENCE [LARGE SCALE GENOMIC DNA]</scope>
    <source>
        <strain evidence="1 2">SYNS20</strain>
    </source>
</reference>
<sequence>MTGSLLDVCLALLLIGAAAGTIVGADTVETDRPVSASRASQTAETLAASTATVQYDLVAERGGARGEEQSPSPEARRVAHATLAEHLARAAVRSATVDGTRPTTTAADYRRSVRETVAEAVGPRTSVRAGWTPLQCDVSDASDTTALIEGAVTVGPDPPASATVRAARFTVPVGPSFGTAADGTQGRNLIDHVAAGVTTVLFPPDRIAAAVRGDPAAADAVTERYRRIGNALDVDAVAALDRGGPREANRALAAALAERHETRGLSDGGDACGVGDANRVTVVVRTWSA</sequence>
<dbReference type="Proteomes" id="UP001596443">
    <property type="component" value="Unassembled WGS sequence"/>
</dbReference>
<evidence type="ECO:0000313" key="1">
    <source>
        <dbReference type="EMBL" id="MFC6785244.1"/>
    </source>
</evidence>
<evidence type="ECO:0000313" key="2">
    <source>
        <dbReference type="Proteomes" id="UP001596443"/>
    </source>
</evidence>
<dbReference type="AlphaFoldDB" id="A0ABD5T856"/>
<protein>
    <submittedName>
        <fullName evidence="1">Uncharacterized protein</fullName>
    </submittedName>
</protein>
<dbReference type="EMBL" id="JBHSWX010000012">
    <property type="protein sequence ID" value="MFC6785244.1"/>
    <property type="molecule type" value="Genomic_DNA"/>
</dbReference>
<proteinExistence type="predicted"/>
<dbReference type="Pfam" id="PF23955">
    <property type="entry name" value="DUF7284"/>
    <property type="match status" value="1"/>
</dbReference>
<comment type="caution">
    <text evidence="1">The sequence shown here is derived from an EMBL/GenBank/DDBJ whole genome shotgun (WGS) entry which is preliminary data.</text>
</comment>
<dbReference type="GeneID" id="81208265"/>
<dbReference type="InterPro" id="IPR055708">
    <property type="entry name" value="DUF7284"/>
</dbReference>
<name>A0ABD5T856_9EURY</name>
<organism evidence="1 2">
    <name type="scientific">Halobaculum halobium</name>
    <dbReference type="NCBI Taxonomy" id="3032281"/>
    <lineage>
        <taxon>Archaea</taxon>
        <taxon>Methanobacteriati</taxon>
        <taxon>Methanobacteriota</taxon>
        <taxon>Stenosarchaea group</taxon>
        <taxon>Halobacteria</taxon>
        <taxon>Halobacteriales</taxon>
        <taxon>Haloferacaceae</taxon>
        <taxon>Halobaculum</taxon>
    </lineage>
</organism>
<gene>
    <name evidence="1" type="ORF">ACFQFD_04425</name>
</gene>
<dbReference type="RefSeq" id="WP_284062106.1">
    <property type="nucleotide sequence ID" value="NZ_CP126158.1"/>
</dbReference>
<accession>A0ABD5T856</accession>
<keyword evidence="2" id="KW-1185">Reference proteome</keyword>